<proteinExistence type="predicted"/>
<evidence type="ECO:0000313" key="1">
    <source>
        <dbReference type="EMBL" id="BAO09370.1"/>
    </source>
</evidence>
<reference evidence="1 2" key="1">
    <citation type="journal article" date="2014" name="Ann. Microbiol.">
        <title>Genomic and phylogenetic traits of Staphylococcus phages S25-3 and S25-4 (family Myoviridae, genus Twort-like viruses).</title>
        <authorList>
            <person name="Takemura-Uchiyama I."/>
            <person name="Uchiyama J."/>
            <person name="Kato S."/>
            <person name="Ujihara T."/>
            <person name="Daibata M."/>
            <person name="Matsuzaki S."/>
        </authorList>
    </citation>
    <scope>NUCLEOTIDE SEQUENCE [LARGE SCALE GENOMIC DNA]</scope>
    <source>
        <strain evidence="1 2">S25-4</strain>
    </source>
</reference>
<sequence length="101" mass="11699">MISIYLHSGYSKDKLKDILKTIRDFAPRELTYDFRNPKADVNIEELLGDDVDIFESIALDYSNDINILVGDSGYTIVYQNDFLTINGLSMAIREVVRWIKY</sequence>
<organismHost>
    <name type="scientific">Staphylococcus aureus</name>
    <dbReference type="NCBI Taxonomy" id="1280"/>
</organismHost>
<dbReference type="EMBL" id="AB853331">
    <property type="protein sequence ID" value="BAO09370.1"/>
    <property type="molecule type" value="Genomic_DNA"/>
</dbReference>
<keyword evidence="2" id="KW-1185">Reference proteome</keyword>
<accession>V5XV22</accession>
<protein>
    <recommendedName>
        <fullName evidence="3">TreA</fullName>
    </recommendedName>
</protein>
<evidence type="ECO:0000313" key="2">
    <source>
        <dbReference type="Proteomes" id="UP000201261"/>
    </source>
</evidence>
<organism evidence="1 2">
    <name type="scientific">Staphylococcus phage S25-4</name>
    <dbReference type="NCBI Taxonomy" id="1041527"/>
    <lineage>
        <taxon>Viruses</taxon>
        <taxon>Duplodnaviria</taxon>
        <taxon>Heunggongvirae</taxon>
        <taxon>Uroviricota</taxon>
        <taxon>Caudoviricetes</taxon>
        <taxon>Herelleviridae</taxon>
        <taxon>Twortvirinae</taxon>
        <taxon>Kayvirus</taxon>
        <taxon>Kayvirus S254</taxon>
    </lineage>
</organism>
<name>V5XV22_BPS24</name>
<dbReference type="RefSeq" id="YP_008853951.1">
    <property type="nucleotide sequence ID" value="NC_022918.1"/>
</dbReference>
<dbReference type="GeneID" id="17729184"/>
<evidence type="ECO:0008006" key="3">
    <source>
        <dbReference type="Google" id="ProtNLM"/>
    </source>
</evidence>
<dbReference type="Proteomes" id="UP000201261">
    <property type="component" value="Segment"/>
</dbReference>
<dbReference type="KEGG" id="vg:17729184"/>